<dbReference type="InterPro" id="IPR051463">
    <property type="entry name" value="Peptidase_U62_metallo"/>
</dbReference>
<dbReference type="STRING" id="861299.J421_1340"/>
<evidence type="ECO:0000256" key="5">
    <source>
        <dbReference type="SAM" id="SignalP"/>
    </source>
</evidence>
<dbReference type="InterPro" id="IPR045570">
    <property type="entry name" value="Metalloprtase-TldD/E_cen_dom"/>
</dbReference>
<dbReference type="InterPro" id="IPR006311">
    <property type="entry name" value="TAT_signal"/>
</dbReference>
<dbReference type="PANTHER" id="PTHR30624:SF10">
    <property type="entry name" value="CONSERVED PROTEIN"/>
    <property type="match status" value="1"/>
</dbReference>
<accession>W0REK5</accession>
<dbReference type="PROSITE" id="PS51318">
    <property type="entry name" value="TAT"/>
    <property type="match status" value="1"/>
</dbReference>
<name>W0REK5_9BACT</name>
<dbReference type="Gene3D" id="3.30.2290.10">
    <property type="entry name" value="PmbA/TldD superfamily"/>
    <property type="match status" value="1"/>
</dbReference>
<feature type="domain" description="Metalloprotease TldD/E central" evidence="8">
    <location>
        <begin position="158"/>
        <end position="270"/>
    </location>
</feature>
<dbReference type="Pfam" id="PF19289">
    <property type="entry name" value="PmbA_TldD_3rd"/>
    <property type="match status" value="1"/>
</dbReference>
<proteinExistence type="inferred from homology"/>
<evidence type="ECO:0000259" key="6">
    <source>
        <dbReference type="Pfam" id="PF01523"/>
    </source>
</evidence>
<dbReference type="PATRIC" id="fig|861299.3.peg.1360"/>
<dbReference type="KEGG" id="gba:J421_1340"/>
<dbReference type="SUPFAM" id="SSF111283">
    <property type="entry name" value="Putative modulator of DNA gyrase, PmbA/TldD"/>
    <property type="match status" value="1"/>
</dbReference>
<organism evidence="9 10">
    <name type="scientific">Gemmatirosa kalamazoonensis</name>
    <dbReference type="NCBI Taxonomy" id="861299"/>
    <lineage>
        <taxon>Bacteria</taxon>
        <taxon>Pseudomonadati</taxon>
        <taxon>Gemmatimonadota</taxon>
        <taxon>Gemmatimonadia</taxon>
        <taxon>Gemmatimonadales</taxon>
        <taxon>Gemmatimonadaceae</taxon>
        <taxon>Gemmatirosa</taxon>
    </lineage>
</organism>
<feature type="signal peptide" evidence="5">
    <location>
        <begin position="1"/>
        <end position="29"/>
    </location>
</feature>
<sequence length="540" mass="58883">MPLNRREFLQGTAAAAAALSALAPQRALAAQAYAAPAFPPPDDAVALAQRAVEAAKAAGASYADCRVSRNQTQNVFTRERRVQGAVDNETSGFGVRVLVDGAWGFAASRDVTADEVVRVARQAIAQARANRASQLRPVTLAPKDPTPGGTWKSPIRVDPFTVPIEEKVALLLAANEAALKVQGARFVQSSMFFLREDKTFASSDGTVTQQTIYRAQPSMTVTAVSSDFKDFQTRESTDVMPRGLGYEHVLDAKLVENAPRWAQEAVEKLSAKPVEVGRYDLVLHPTNLWLTIHETIAHPTELDRAMGYEANYAGTSFVMPPEKVLGTLRYGSDLLNIQGDRSQVGSLSACGWDDEGVVPDTFMIIRNGIVVDYHATTRDQAPYLDWWYKKQGKPVRSHGCSYAQSWGDVQFSRMPNVSLLPGAKEQSFEDLIAATDRGIAIKGDGSFSIDQQRYNGQFGGQLFYEIKGGKIVGMLKDVVYQFRTPEFWKSMDMIGGKSSYFLGGAFGDAKGQPVQANAVTHGCVPARFRNVNIINTGRTA</sequence>
<feature type="domain" description="Metalloprotease TldD/E N-terminal" evidence="6">
    <location>
        <begin position="63"/>
        <end position="127"/>
    </location>
</feature>
<dbReference type="GO" id="GO:0005829">
    <property type="term" value="C:cytosol"/>
    <property type="evidence" value="ECO:0007669"/>
    <property type="project" value="TreeGrafter"/>
</dbReference>
<dbReference type="RefSeq" id="WP_025410402.1">
    <property type="nucleotide sequence ID" value="NZ_CP007128.1"/>
</dbReference>
<feature type="domain" description="Metalloprotease TldD/E C-terminal" evidence="7">
    <location>
        <begin position="277"/>
        <end position="500"/>
    </location>
</feature>
<keyword evidence="2" id="KW-0645">Protease</keyword>
<feature type="chain" id="PRO_5004795448" evidence="5">
    <location>
        <begin position="30"/>
        <end position="540"/>
    </location>
</feature>
<evidence type="ECO:0000259" key="8">
    <source>
        <dbReference type="Pfam" id="PF19290"/>
    </source>
</evidence>
<keyword evidence="3" id="KW-0378">Hydrolase</keyword>
<dbReference type="InterPro" id="IPR036059">
    <property type="entry name" value="TldD/PmbA_sf"/>
</dbReference>
<dbReference type="InterPro" id="IPR045569">
    <property type="entry name" value="Metalloprtase-TldD/E_C"/>
</dbReference>
<dbReference type="Proteomes" id="UP000019151">
    <property type="component" value="Chromosome"/>
</dbReference>
<gene>
    <name evidence="9" type="ORF">J421_1340</name>
</gene>
<evidence type="ECO:0000259" key="7">
    <source>
        <dbReference type="Pfam" id="PF19289"/>
    </source>
</evidence>
<evidence type="ECO:0000256" key="4">
    <source>
        <dbReference type="ARBA" id="ARBA00023049"/>
    </source>
</evidence>
<dbReference type="GO" id="GO:0008237">
    <property type="term" value="F:metallopeptidase activity"/>
    <property type="evidence" value="ECO:0007669"/>
    <property type="project" value="UniProtKB-KW"/>
</dbReference>
<dbReference type="AlphaFoldDB" id="W0REK5"/>
<reference evidence="9 10" key="1">
    <citation type="journal article" date="2014" name="Genome Announc.">
        <title>Genome Sequence and Methylome of Soil Bacterium Gemmatirosa kalamazoonensis KBS708T, a Member of the Rarely Cultivated Gemmatimonadetes Phylum.</title>
        <authorList>
            <person name="Debruyn J.M."/>
            <person name="Radosevich M."/>
            <person name="Wommack K.E."/>
            <person name="Polson S.W."/>
            <person name="Hauser L.J."/>
            <person name="Fawaz M.N."/>
            <person name="Korlach J."/>
            <person name="Tsai Y.C."/>
        </authorList>
    </citation>
    <scope>NUCLEOTIDE SEQUENCE [LARGE SCALE GENOMIC DNA]</scope>
    <source>
        <strain evidence="9 10">KBS708</strain>
    </source>
</reference>
<dbReference type="eggNOG" id="COG0312">
    <property type="taxonomic scope" value="Bacteria"/>
</dbReference>
<dbReference type="InterPro" id="IPR035068">
    <property type="entry name" value="TldD/PmbA_N"/>
</dbReference>
<keyword evidence="4" id="KW-0482">Metalloprotease</keyword>
<dbReference type="Pfam" id="PF19290">
    <property type="entry name" value="PmbA_TldD_2nd"/>
    <property type="match status" value="1"/>
</dbReference>
<keyword evidence="10" id="KW-1185">Reference proteome</keyword>
<protein>
    <submittedName>
        <fullName evidence="9">Peptidase U62 modulator of DNA gyrase</fullName>
    </submittedName>
</protein>
<dbReference type="InParanoid" id="W0REK5"/>
<evidence type="ECO:0000313" key="9">
    <source>
        <dbReference type="EMBL" id="AHG88877.1"/>
    </source>
</evidence>
<dbReference type="InterPro" id="IPR002510">
    <property type="entry name" value="Metalloprtase-TldD/E_N"/>
</dbReference>
<evidence type="ECO:0000313" key="10">
    <source>
        <dbReference type="Proteomes" id="UP000019151"/>
    </source>
</evidence>
<dbReference type="EMBL" id="CP007128">
    <property type="protein sequence ID" value="AHG88877.1"/>
    <property type="molecule type" value="Genomic_DNA"/>
</dbReference>
<dbReference type="GO" id="GO:0006508">
    <property type="term" value="P:proteolysis"/>
    <property type="evidence" value="ECO:0007669"/>
    <property type="project" value="UniProtKB-KW"/>
</dbReference>
<evidence type="ECO:0000256" key="2">
    <source>
        <dbReference type="ARBA" id="ARBA00022670"/>
    </source>
</evidence>
<dbReference type="Pfam" id="PF01523">
    <property type="entry name" value="PmbA_TldD_1st"/>
    <property type="match status" value="1"/>
</dbReference>
<comment type="similarity">
    <text evidence="1">Belongs to the peptidase U62 family.</text>
</comment>
<dbReference type="NCBIfam" id="TIGR01409">
    <property type="entry name" value="TAT_signal_seq"/>
    <property type="match status" value="1"/>
</dbReference>
<dbReference type="FunFam" id="3.30.2290.10:FF:000003">
    <property type="entry name" value="Zinc-dependent protease, TldD/PmbA family"/>
    <property type="match status" value="1"/>
</dbReference>
<evidence type="ECO:0000256" key="1">
    <source>
        <dbReference type="ARBA" id="ARBA00005836"/>
    </source>
</evidence>
<keyword evidence="5" id="KW-0732">Signal</keyword>
<dbReference type="PANTHER" id="PTHR30624">
    <property type="entry name" value="UNCHARACTERIZED PROTEIN TLDD AND PMBA"/>
    <property type="match status" value="1"/>
</dbReference>
<dbReference type="OrthoDB" id="9803213at2"/>
<evidence type="ECO:0000256" key="3">
    <source>
        <dbReference type="ARBA" id="ARBA00022801"/>
    </source>
</evidence>
<dbReference type="HOGENOM" id="CLU_026425_1_2_0"/>
<dbReference type="InterPro" id="IPR019546">
    <property type="entry name" value="TAT_signal_bac_arc"/>
</dbReference>